<dbReference type="InterPro" id="IPR019657">
    <property type="entry name" value="ComFB"/>
</dbReference>
<dbReference type="Pfam" id="PF10719">
    <property type="entry name" value="ComFB"/>
    <property type="match status" value="1"/>
</dbReference>
<dbReference type="EMBL" id="JADEXG010000031">
    <property type="protein sequence ID" value="MBE9078385.1"/>
    <property type="molecule type" value="Genomic_DNA"/>
</dbReference>
<dbReference type="Proteomes" id="UP000636505">
    <property type="component" value="Unassembled WGS sequence"/>
</dbReference>
<gene>
    <name evidence="1" type="ORF">IQ241_13955</name>
</gene>
<accession>A0A8J7A961</accession>
<keyword evidence="2" id="KW-1185">Reference proteome</keyword>
<evidence type="ECO:0000313" key="2">
    <source>
        <dbReference type="Proteomes" id="UP000636505"/>
    </source>
</evidence>
<proteinExistence type="predicted"/>
<organism evidence="1 2">
    <name type="scientific">Vasconcelosia minhoensis LEGE 07310</name>
    <dbReference type="NCBI Taxonomy" id="915328"/>
    <lineage>
        <taxon>Bacteria</taxon>
        <taxon>Bacillati</taxon>
        <taxon>Cyanobacteriota</taxon>
        <taxon>Cyanophyceae</taxon>
        <taxon>Nodosilineales</taxon>
        <taxon>Cymatolegaceae</taxon>
        <taxon>Vasconcelosia</taxon>
        <taxon>Vasconcelosia minhoensis</taxon>
    </lineage>
</organism>
<dbReference type="AlphaFoldDB" id="A0A8J7A961"/>
<sequence>MKVEPISERVYTNVMETLVIQEVEQQLAQLPPRLQSYVKAAEVETFALNRLPALYASSEKGWQCQYEIARKAHSSAIANAVRQGIAAVQIDPIRASQPLSVLQKEESEAILNTFRGLLGQPNLSWEEILTQCKRILLPWNHPERMATPNKRQPGT</sequence>
<evidence type="ECO:0000313" key="1">
    <source>
        <dbReference type="EMBL" id="MBE9078385.1"/>
    </source>
</evidence>
<comment type="caution">
    <text evidence="1">The sequence shown here is derived from an EMBL/GenBank/DDBJ whole genome shotgun (WGS) entry which is preliminary data.</text>
</comment>
<protein>
    <submittedName>
        <fullName evidence="1">Late competence development ComFB family protein</fullName>
    </submittedName>
</protein>
<name>A0A8J7A961_9CYAN</name>
<reference evidence="1" key="1">
    <citation type="submission" date="2020-10" db="EMBL/GenBank/DDBJ databases">
        <authorList>
            <person name="Castelo-Branco R."/>
            <person name="Eusebio N."/>
            <person name="Adriana R."/>
            <person name="Vieira A."/>
            <person name="Brugerolle De Fraissinette N."/>
            <person name="Rezende De Castro R."/>
            <person name="Schneider M.P."/>
            <person name="Vasconcelos V."/>
            <person name="Leao P.N."/>
        </authorList>
    </citation>
    <scope>NUCLEOTIDE SEQUENCE</scope>
    <source>
        <strain evidence="1">LEGE 07310</strain>
    </source>
</reference>
<dbReference type="RefSeq" id="WP_193908173.1">
    <property type="nucleotide sequence ID" value="NZ_JADEXG010000031.1"/>
</dbReference>